<keyword evidence="2" id="KW-0503">Monooxygenase</keyword>
<dbReference type="PROSITE" id="PS51725">
    <property type="entry name" value="ABM"/>
    <property type="match status" value="1"/>
</dbReference>
<dbReference type="SUPFAM" id="SSF54909">
    <property type="entry name" value="Dimeric alpha+beta barrel"/>
    <property type="match status" value="1"/>
</dbReference>
<dbReference type="InterPro" id="IPR007138">
    <property type="entry name" value="ABM_dom"/>
</dbReference>
<organism evidence="2 3">
    <name type="scientific">Streptomyces olivoverticillatus</name>
    <dbReference type="NCBI Taxonomy" id="66427"/>
    <lineage>
        <taxon>Bacteria</taxon>
        <taxon>Bacillati</taxon>
        <taxon>Actinomycetota</taxon>
        <taxon>Actinomycetes</taxon>
        <taxon>Kitasatosporales</taxon>
        <taxon>Streptomycetaceae</taxon>
        <taxon>Streptomyces</taxon>
    </lineage>
</organism>
<sequence length="104" mass="11630">MSGEVRVVLYCRAPEEGPGPLEAAFHRINEELAGVPGLLRSELLRSRLDGEDGSFAVLSYWKDADSFRDWEQGPAHRAQTSPLRPYQDRGSGRHYGIYEVLAAQ</sequence>
<dbReference type="Pfam" id="PF03992">
    <property type="entry name" value="ABM"/>
    <property type="match status" value="1"/>
</dbReference>
<dbReference type="EMBL" id="JACHJH010000006">
    <property type="protein sequence ID" value="MBB4895195.1"/>
    <property type="molecule type" value="Genomic_DNA"/>
</dbReference>
<name>A0A7W7LRQ3_9ACTN</name>
<protein>
    <submittedName>
        <fullName evidence="2">Heme-degrading monooxygenase HmoA</fullName>
    </submittedName>
</protein>
<feature type="domain" description="ABM" evidence="1">
    <location>
        <begin position="5"/>
        <end position="98"/>
    </location>
</feature>
<reference evidence="2 3" key="1">
    <citation type="submission" date="2020-08" db="EMBL/GenBank/DDBJ databases">
        <title>Genomic Encyclopedia of Type Strains, Phase III (KMG-III): the genomes of soil and plant-associated and newly described type strains.</title>
        <authorList>
            <person name="Whitman W."/>
        </authorList>
    </citation>
    <scope>NUCLEOTIDE SEQUENCE [LARGE SCALE GENOMIC DNA]</scope>
    <source>
        <strain evidence="2 3">CECT 3266</strain>
    </source>
</reference>
<evidence type="ECO:0000313" key="3">
    <source>
        <dbReference type="Proteomes" id="UP000556084"/>
    </source>
</evidence>
<keyword evidence="3" id="KW-1185">Reference proteome</keyword>
<accession>A0A7W7LRQ3</accession>
<gene>
    <name evidence="2" type="ORF">FHS39_004262</name>
</gene>
<keyword evidence="2" id="KW-0560">Oxidoreductase</keyword>
<evidence type="ECO:0000313" key="2">
    <source>
        <dbReference type="EMBL" id="MBB4895195.1"/>
    </source>
</evidence>
<dbReference type="Proteomes" id="UP000556084">
    <property type="component" value="Unassembled WGS sequence"/>
</dbReference>
<dbReference type="RefSeq" id="WP_184350991.1">
    <property type="nucleotide sequence ID" value="NZ_JACHJH010000006.1"/>
</dbReference>
<dbReference type="GO" id="GO:0004497">
    <property type="term" value="F:monooxygenase activity"/>
    <property type="evidence" value="ECO:0007669"/>
    <property type="project" value="UniProtKB-KW"/>
</dbReference>
<evidence type="ECO:0000259" key="1">
    <source>
        <dbReference type="PROSITE" id="PS51725"/>
    </source>
</evidence>
<dbReference type="InterPro" id="IPR011008">
    <property type="entry name" value="Dimeric_a/b-barrel"/>
</dbReference>
<comment type="caution">
    <text evidence="2">The sequence shown here is derived from an EMBL/GenBank/DDBJ whole genome shotgun (WGS) entry which is preliminary data.</text>
</comment>
<dbReference type="AlphaFoldDB" id="A0A7W7LRQ3"/>
<dbReference type="Gene3D" id="3.30.70.100">
    <property type="match status" value="1"/>
</dbReference>
<proteinExistence type="predicted"/>